<gene>
    <name evidence="2" type="ORF">KVV02_005308</name>
</gene>
<accession>A0A9P8A3S6</accession>
<feature type="region of interest" description="Disordered" evidence="1">
    <location>
        <begin position="46"/>
        <end position="158"/>
    </location>
</feature>
<feature type="compositionally biased region" description="Polar residues" evidence="1">
    <location>
        <begin position="319"/>
        <end position="372"/>
    </location>
</feature>
<dbReference type="AlphaFoldDB" id="A0A9P8A3S6"/>
<protein>
    <submittedName>
        <fullName evidence="2">Uncharacterized protein</fullName>
    </submittedName>
</protein>
<feature type="compositionally biased region" description="Polar residues" evidence="1">
    <location>
        <begin position="397"/>
        <end position="433"/>
    </location>
</feature>
<feature type="compositionally biased region" description="Polar residues" evidence="1">
    <location>
        <begin position="1058"/>
        <end position="1068"/>
    </location>
</feature>
<name>A0A9P8A3S6_MORAP</name>
<feature type="compositionally biased region" description="Polar residues" evidence="1">
    <location>
        <begin position="1039"/>
        <end position="1050"/>
    </location>
</feature>
<feature type="compositionally biased region" description="Low complexity" evidence="1">
    <location>
        <begin position="734"/>
        <end position="748"/>
    </location>
</feature>
<sequence>MQRTQQPLLISLCSRIYTLTKETLSKPSSTNRSQEKLLGMLHSNSPHYHEQQHRHQREFSEQHSPPLSSSPSSSHHHSHRQSMNQYPPQSNGTSLKYEDHPGSRPDQHSIPAIQSSDPSFTQRPHARSFSNSHSHPHTSQQPSHTDPQQHQHEQQHLPRLHHSVSAGHLSVAGHRPFSAAGSAPSSAFLGTKKGTAIGAPAPVKKKDPYATAWRTYSKIAEELNLLNPDGSLYPISKEAILKYLRHQSKRIKSSNLHWYVNGLKKHQENLGFSWDEVRYDDQVLALLKELTLHPVPIESNLASGSNNSSINSNGGLDQTARQRQASGMTAPYPQTNGAPQRSVSGSIDTSRIATLSISDPQHSKHNSQQMLQAASIGNPKRQPSQSSQYEEAPFQSHMRQQSHPYSQRSQPYHSSSAKATSYHSAPVQLPSQHSQDEHLSQEGSLQRSKTHSYNSAQAPDETSTSAGSSPMSTRMASPLSPEDELYDEDDSKPRSIDQEDRGIHDSEDPEDDPSERIALKRHASTGTLRGHVRMSNMSAMSSETHLYQRQSEFSHRDYPVSTPSPAARENDLNGGSHFRWESRLSPPGSVSSVDSASPGIRGGVSILSTQRHRRANGVVSSPISVVGSAAVQTSATSSEALAAMDSASSIPNSKTTIQFSEVVEYAQQLQSKYGNQCRDHPWGCVELSEHHHLELTIKMYMDWAGLVASGRLTMDEIPDLPEFRRSDSTGQDASSLSPSTSPAPSNSSGGTLKRMISTPLTTTFGSFSISLQPRQRQASSSPHATQNRQRSPSSSPIFGGQTISDSLMSRIGSQPPQRAAPAPPAGALSPDSSVHGHSPSVRARKMASSPSLGRQFTFQPRSRMYSSHGGMRDSSSPPPVPPIPSGISQDGYRNGLKDSLPMGSTAPHSAASPQASEEMDMSGDEGEEVEDYTGRRHYSESPNSIGLCDRRSEQGPAREPMHRLDFDRDDEVEMEDAGLEHHECGVDPLSQAPSVKQEGLSSGVWNGVQEGAKLRIGTKGLRPSSSSLSPSAMFPESKGQMNSDPISITAMSMMPNLQPRSPSQQQEPLSRDEPTVDNREDISMET</sequence>
<feature type="compositionally biased region" description="Basic and acidic residues" evidence="1">
    <location>
        <begin position="96"/>
        <end position="107"/>
    </location>
</feature>
<feature type="compositionally biased region" description="Polar residues" evidence="1">
    <location>
        <begin position="535"/>
        <end position="551"/>
    </location>
</feature>
<proteinExistence type="predicted"/>
<dbReference type="Proteomes" id="UP000717515">
    <property type="component" value="Unassembled WGS sequence"/>
</dbReference>
<feature type="compositionally biased region" description="Polar residues" evidence="1">
    <location>
        <begin position="112"/>
        <end position="122"/>
    </location>
</feature>
<comment type="caution">
    <text evidence="2">The sequence shown here is derived from an EMBL/GenBank/DDBJ whole genome shotgun (WGS) entry which is preliminary data.</text>
</comment>
<feature type="compositionally biased region" description="Acidic residues" evidence="1">
    <location>
        <begin position="481"/>
        <end position="490"/>
    </location>
</feature>
<feature type="compositionally biased region" description="Polar residues" evidence="1">
    <location>
        <begin position="81"/>
        <end position="94"/>
    </location>
</feature>
<feature type="region of interest" description="Disordered" evidence="1">
    <location>
        <begin position="771"/>
        <end position="1086"/>
    </location>
</feature>
<feature type="compositionally biased region" description="Low complexity" evidence="1">
    <location>
        <begin position="62"/>
        <end position="73"/>
    </location>
</feature>
<evidence type="ECO:0000256" key="1">
    <source>
        <dbReference type="SAM" id="MobiDB-lite"/>
    </source>
</evidence>
<dbReference type="EMBL" id="JAIFTL010000179">
    <property type="protein sequence ID" value="KAG9321854.1"/>
    <property type="molecule type" value="Genomic_DNA"/>
</dbReference>
<feature type="compositionally biased region" description="Polar residues" evidence="1">
    <location>
        <begin position="848"/>
        <end position="860"/>
    </location>
</feature>
<evidence type="ECO:0000313" key="2">
    <source>
        <dbReference type="EMBL" id="KAG9321854.1"/>
    </source>
</evidence>
<feature type="compositionally biased region" description="Low complexity" evidence="1">
    <location>
        <begin position="299"/>
        <end position="315"/>
    </location>
</feature>
<feature type="compositionally biased region" description="Basic and acidic residues" evidence="1">
    <location>
        <begin position="47"/>
        <end position="61"/>
    </location>
</feature>
<feature type="compositionally biased region" description="Polar residues" evidence="1">
    <location>
        <begin position="441"/>
        <end position="475"/>
    </location>
</feature>
<feature type="region of interest" description="Disordered" evidence="1">
    <location>
        <begin position="721"/>
        <end position="754"/>
    </location>
</feature>
<feature type="compositionally biased region" description="Basic and acidic residues" evidence="1">
    <location>
        <begin position="491"/>
        <end position="506"/>
    </location>
</feature>
<feature type="compositionally biased region" description="Polar residues" evidence="1">
    <location>
        <begin position="991"/>
        <end position="1004"/>
    </location>
</feature>
<organism evidence="2 3">
    <name type="scientific">Mortierella alpina</name>
    <name type="common">Oleaginous fungus</name>
    <name type="synonym">Mortierella renispora</name>
    <dbReference type="NCBI Taxonomy" id="64518"/>
    <lineage>
        <taxon>Eukaryota</taxon>
        <taxon>Fungi</taxon>
        <taxon>Fungi incertae sedis</taxon>
        <taxon>Mucoromycota</taxon>
        <taxon>Mortierellomycotina</taxon>
        <taxon>Mortierellomycetes</taxon>
        <taxon>Mortierellales</taxon>
        <taxon>Mortierellaceae</taxon>
        <taxon>Mortierella</taxon>
    </lineage>
</organism>
<feature type="compositionally biased region" description="Basic and acidic residues" evidence="1">
    <location>
        <begin position="1069"/>
        <end position="1086"/>
    </location>
</feature>
<reference evidence="2" key="1">
    <citation type="submission" date="2021-07" db="EMBL/GenBank/DDBJ databases">
        <title>Draft genome of Mortierella alpina, strain LL118, isolated from an aspen leaf litter sample.</title>
        <authorList>
            <person name="Yang S."/>
            <person name="Vinatzer B.A."/>
        </authorList>
    </citation>
    <scope>NUCLEOTIDE SEQUENCE</scope>
    <source>
        <strain evidence="2">LL118</strain>
    </source>
</reference>
<feature type="region of interest" description="Disordered" evidence="1">
    <location>
        <begin position="299"/>
        <end position="564"/>
    </location>
</feature>
<evidence type="ECO:0000313" key="3">
    <source>
        <dbReference type="Proteomes" id="UP000717515"/>
    </source>
</evidence>
<feature type="compositionally biased region" description="Acidic residues" evidence="1">
    <location>
        <begin position="917"/>
        <end position="931"/>
    </location>
</feature>
<feature type="compositionally biased region" description="Acidic residues" evidence="1">
    <location>
        <begin position="967"/>
        <end position="977"/>
    </location>
</feature>
<feature type="compositionally biased region" description="Polar residues" evidence="1">
    <location>
        <begin position="771"/>
        <end position="814"/>
    </location>
</feature>
<feature type="compositionally biased region" description="Basic and acidic residues" evidence="1">
    <location>
        <begin position="147"/>
        <end position="156"/>
    </location>
</feature>